<dbReference type="GO" id="GO:0003887">
    <property type="term" value="F:DNA-directed DNA polymerase activity"/>
    <property type="evidence" value="ECO:0007669"/>
    <property type="project" value="UniProtKB-KW"/>
</dbReference>
<keyword evidence="7" id="KW-0460">Magnesium</keyword>
<dbReference type="GO" id="GO:0003723">
    <property type="term" value="F:RNA binding"/>
    <property type="evidence" value="ECO:0007669"/>
    <property type="project" value="UniProtKB-KW"/>
</dbReference>
<keyword evidence="5" id="KW-0255">Endonuclease</keyword>
<dbReference type="AlphaFoldDB" id="A0A9Q3E3H5"/>
<evidence type="ECO:0000256" key="9">
    <source>
        <dbReference type="ARBA" id="ARBA00022908"/>
    </source>
</evidence>
<evidence type="ECO:0000256" key="12">
    <source>
        <dbReference type="ARBA" id="ARBA00023172"/>
    </source>
</evidence>
<keyword evidence="12" id="KW-0233">DNA recombination</keyword>
<dbReference type="GO" id="GO:0015074">
    <property type="term" value="P:DNA integration"/>
    <property type="evidence" value="ECO:0007669"/>
    <property type="project" value="UniProtKB-KW"/>
</dbReference>
<dbReference type="PROSITE" id="PS50994">
    <property type="entry name" value="INTEGRASE"/>
    <property type="match status" value="1"/>
</dbReference>
<evidence type="ECO:0000256" key="6">
    <source>
        <dbReference type="ARBA" id="ARBA00022801"/>
    </source>
</evidence>
<dbReference type="InterPro" id="IPR036397">
    <property type="entry name" value="RNaseH_sf"/>
</dbReference>
<evidence type="ECO:0000256" key="4">
    <source>
        <dbReference type="ARBA" id="ARBA00022723"/>
    </source>
</evidence>
<name>A0A9Q3E3H5_9BASI</name>
<feature type="compositionally biased region" description="Polar residues" evidence="15">
    <location>
        <begin position="736"/>
        <end position="766"/>
    </location>
</feature>
<dbReference type="Proteomes" id="UP000765509">
    <property type="component" value="Unassembled WGS sequence"/>
</dbReference>
<sequence>MSNTIQPHSTGDHSSSDDEGYWTKIIVLTRDNWVQWSCQLENFLAGKGHESLLSPPSDSDKLSPKFKKRNSSALVLLWTCVAPELQGILLAHRGSFFDSWVALGKSCGKNSIVIMCETLFKLISIQYEPGTSLENHIDNFQRTFASYESLTHGSEDTMVISSTVAGAFFIRSLNQDRDLLGLIQTLYDIKPFNLNSVLNRVSVEHCRRGPSQDQALLLDKQKEQSKPPQQTGSRGKGKTPSRGQGRKRNFHSKNREEDPLKRLENLEKLVAKFDLSSKEPNVNVVSENNKESTVNTQQSDLDTYVVEDEVLNIGSEESNMIYLNSGAGRSVVNDLRHLTKIIKVKKHLNTYADPVKVSHQGTLVFHGIHLSPVYYAPKGKVNHLSVSQIMDHGLKPVFKGGSFLIMKDKRIIATFARMGNLFATKIHSQSIFAVSPSEIKRDWHTILGHPSDLYNKKLISDQKLTGAFTPSSECQLHMDTLEVSPPSRQGIRYVLVIRDDFSRFNRIYLMTAKNQAEGFIFSFLNELKNKLNVTPGYIHTDRGGEFDSAKFRQQLVIKGISLERGPPHSPQTNGVAERFNQSLLTKIRCLIAHSNIPITYWDEAATHASLILNLLPHQYLQMKSPNDVLFKHSAIIQPTFKPSQIIPFGIKVAVRNENSGSKVNVTASSMKALTFEPYSDALRVLDSSTGKIRVTRDYAQLKSETSVILRKDPSSLPCMANLSQPIVASLPVLKSQCSSTSDSGPSQPNEELTPTDNPDHGTSNRSVRSKPRYDYVPYYDTAPQEVSSEVSQQNILRGEKRNRHPPDRLMLADVVTYKQALSNQGEEKSWKTAMKQEYDSLMSHNTGELVLYPTDGSKVIGGMWRLTQKRNEFGEVYRYKA</sequence>
<dbReference type="GO" id="GO:0016787">
    <property type="term" value="F:hydrolase activity"/>
    <property type="evidence" value="ECO:0007669"/>
    <property type="project" value="UniProtKB-KW"/>
</dbReference>
<keyword evidence="1" id="KW-0815">Transposition</keyword>
<evidence type="ECO:0000256" key="8">
    <source>
        <dbReference type="ARBA" id="ARBA00022884"/>
    </source>
</evidence>
<keyword evidence="2" id="KW-0548">Nucleotidyltransferase</keyword>
<evidence type="ECO:0000313" key="17">
    <source>
        <dbReference type="EMBL" id="MBW0514159.1"/>
    </source>
</evidence>
<feature type="region of interest" description="Disordered" evidence="15">
    <location>
        <begin position="736"/>
        <end position="804"/>
    </location>
</feature>
<evidence type="ECO:0000256" key="1">
    <source>
        <dbReference type="ARBA" id="ARBA00022578"/>
    </source>
</evidence>
<comment type="caution">
    <text evidence="17">The sequence shown here is derived from an EMBL/GenBank/DDBJ whole genome shotgun (WGS) entry which is preliminary data.</text>
</comment>
<keyword evidence="3" id="KW-0540">Nuclease</keyword>
<evidence type="ECO:0000313" key="18">
    <source>
        <dbReference type="Proteomes" id="UP000765509"/>
    </source>
</evidence>
<evidence type="ECO:0000256" key="13">
    <source>
        <dbReference type="ARBA" id="ARBA00048173"/>
    </source>
</evidence>
<evidence type="ECO:0000256" key="2">
    <source>
        <dbReference type="ARBA" id="ARBA00022695"/>
    </source>
</evidence>
<organism evidence="17 18">
    <name type="scientific">Austropuccinia psidii MF-1</name>
    <dbReference type="NCBI Taxonomy" id="1389203"/>
    <lineage>
        <taxon>Eukaryota</taxon>
        <taxon>Fungi</taxon>
        <taxon>Dikarya</taxon>
        <taxon>Basidiomycota</taxon>
        <taxon>Pucciniomycotina</taxon>
        <taxon>Pucciniomycetes</taxon>
        <taxon>Pucciniales</taxon>
        <taxon>Sphaerophragmiaceae</taxon>
        <taxon>Austropuccinia</taxon>
    </lineage>
</organism>
<evidence type="ECO:0000259" key="16">
    <source>
        <dbReference type="PROSITE" id="PS50994"/>
    </source>
</evidence>
<proteinExistence type="predicted"/>
<feature type="compositionally biased region" description="Basic residues" evidence="15">
    <location>
        <begin position="235"/>
        <end position="252"/>
    </location>
</feature>
<dbReference type="EMBL" id="AVOT02023854">
    <property type="protein sequence ID" value="MBW0514159.1"/>
    <property type="molecule type" value="Genomic_DNA"/>
</dbReference>
<keyword evidence="11" id="KW-0239">DNA-directed DNA polymerase</keyword>
<keyword evidence="4" id="KW-0479">Metal-binding</keyword>
<feature type="compositionally biased region" description="Polar residues" evidence="15">
    <location>
        <begin position="784"/>
        <end position="795"/>
    </location>
</feature>
<keyword evidence="8" id="KW-0694">RNA-binding</keyword>
<evidence type="ECO:0000256" key="14">
    <source>
        <dbReference type="ARBA" id="ARBA00049244"/>
    </source>
</evidence>
<dbReference type="Pfam" id="PF00665">
    <property type="entry name" value="rve"/>
    <property type="match status" value="1"/>
</dbReference>
<dbReference type="PANTHER" id="PTHR42648">
    <property type="entry name" value="TRANSPOSASE, PUTATIVE-RELATED"/>
    <property type="match status" value="1"/>
</dbReference>
<dbReference type="InterPro" id="IPR012337">
    <property type="entry name" value="RNaseH-like_sf"/>
</dbReference>
<comment type="catalytic activity">
    <reaction evidence="14">
        <text>DNA(n) + a 2'-deoxyribonucleoside 5'-triphosphate = DNA(n+1) + diphosphate</text>
        <dbReference type="Rhea" id="RHEA:22508"/>
        <dbReference type="Rhea" id="RHEA-COMP:17339"/>
        <dbReference type="Rhea" id="RHEA-COMP:17340"/>
        <dbReference type="ChEBI" id="CHEBI:33019"/>
        <dbReference type="ChEBI" id="CHEBI:61560"/>
        <dbReference type="ChEBI" id="CHEBI:173112"/>
        <dbReference type="EC" id="2.7.7.7"/>
    </reaction>
</comment>
<gene>
    <name evidence="17" type="ORF">O181_053874</name>
</gene>
<dbReference type="GO" id="GO:0046872">
    <property type="term" value="F:metal ion binding"/>
    <property type="evidence" value="ECO:0007669"/>
    <property type="project" value="UniProtKB-KW"/>
</dbReference>
<feature type="region of interest" description="Disordered" evidence="15">
    <location>
        <begin position="220"/>
        <end position="261"/>
    </location>
</feature>
<evidence type="ECO:0000256" key="7">
    <source>
        <dbReference type="ARBA" id="ARBA00022842"/>
    </source>
</evidence>
<dbReference type="InterPro" id="IPR001584">
    <property type="entry name" value="Integrase_cat-core"/>
</dbReference>
<evidence type="ECO:0000256" key="3">
    <source>
        <dbReference type="ARBA" id="ARBA00022722"/>
    </source>
</evidence>
<dbReference type="Gene3D" id="3.30.420.10">
    <property type="entry name" value="Ribonuclease H-like superfamily/Ribonuclease H"/>
    <property type="match status" value="1"/>
</dbReference>
<feature type="domain" description="Integrase catalytic" evidence="16">
    <location>
        <begin position="466"/>
        <end position="633"/>
    </location>
</feature>
<evidence type="ECO:0000256" key="15">
    <source>
        <dbReference type="SAM" id="MobiDB-lite"/>
    </source>
</evidence>
<dbReference type="InterPro" id="IPR039537">
    <property type="entry name" value="Retrotran_Ty1/copia-like"/>
</dbReference>
<evidence type="ECO:0000256" key="10">
    <source>
        <dbReference type="ARBA" id="ARBA00022918"/>
    </source>
</evidence>
<protein>
    <recommendedName>
        <fullName evidence="16">Integrase catalytic domain-containing protein</fullName>
    </recommendedName>
</protein>
<comment type="catalytic activity">
    <reaction evidence="13">
        <text>DNA(n) + a 2'-deoxyribonucleoside 5'-triphosphate = DNA(n+1) + diphosphate</text>
        <dbReference type="Rhea" id="RHEA:22508"/>
        <dbReference type="Rhea" id="RHEA-COMP:17339"/>
        <dbReference type="Rhea" id="RHEA-COMP:17340"/>
        <dbReference type="ChEBI" id="CHEBI:33019"/>
        <dbReference type="ChEBI" id="CHEBI:61560"/>
        <dbReference type="ChEBI" id="CHEBI:173112"/>
        <dbReference type="EC" id="2.7.7.49"/>
    </reaction>
</comment>
<accession>A0A9Q3E3H5</accession>
<dbReference type="GO" id="GO:0032196">
    <property type="term" value="P:transposition"/>
    <property type="evidence" value="ECO:0007669"/>
    <property type="project" value="UniProtKB-KW"/>
</dbReference>
<dbReference type="PANTHER" id="PTHR42648:SF11">
    <property type="entry name" value="TRANSPOSON TY4-P GAG-POL POLYPROTEIN"/>
    <property type="match status" value="1"/>
</dbReference>
<dbReference type="SUPFAM" id="SSF53098">
    <property type="entry name" value="Ribonuclease H-like"/>
    <property type="match status" value="1"/>
</dbReference>
<dbReference type="GO" id="GO:0005634">
    <property type="term" value="C:nucleus"/>
    <property type="evidence" value="ECO:0007669"/>
    <property type="project" value="UniProtKB-ARBA"/>
</dbReference>
<dbReference type="GO" id="GO:0006310">
    <property type="term" value="P:DNA recombination"/>
    <property type="evidence" value="ECO:0007669"/>
    <property type="project" value="UniProtKB-KW"/>
</dbReference>
<keyword evidence="6" id="KW-0378">Hydrolase</keyword>
<evidence type="ECO:0000256" key="11">
    <source>
        <dbReference type="ARBA" id="ARBA00022932"/>
    </source>
</evidence>
<keyword evidence="10" id="KW-0695">RNA-directed DNA polymerase</keyword>
<keyword evidence="18" id="KW-1185">Reference proteome</keyword>
<reference evidence="17" key="1">
    <citation type="submission" date="2021-03" db="EMBL/GenBank/DDBJ databases">
        <title>Draft genome sequence of rust myrtle Austropuccinia psidii MF-1, a brazilian biotype.</title>
        <authorList>
            <person name="Quecine M.C."/>
            <person name="Pachon D.M.R."/>
            <person name="Bonatelli M.L."/>
            <person name="Correr F.H."/>
            <person name="Franceschini L.M."/>
            <person name="Leite T.F."/>
            <person name="Margarido G.R.A."/>
            <person name="Almeida C.A."/>
            <person name="Ferrarezi J.A."/>
            <person name="Labate C.A."/>
        </authorList>
    </citation>
    <scope>NUCLEOTIDE SEQUENCE</scope>
    <source>
        <strain evidence="17">MF-1</strain>
    </source>
</reference>
<evidence type="ECO:0000256" key="5">
    <source>
        <dbReference type="ARBA" id="ARBA00022759"/>
    </source>
</evidence>
<dbReference type="GO" id="GO:0004519">
    <property type="term" value="F:endonuclease activity"/>
    <property type="evidence" value="ECO:0007669"/>
    <property type="project" value="UniProtKB-KW"/>
</dbReference>
<keyword evidence="11" id="KW-0808">Transferase</keyword>
<dbReference type="GO" id="GO:0003964">
    <property type="term" value="F:RNA-directed DNA polymerase activity"/>
    <property type="evidence" value="ECO:0007669"/>
    <property type="project" value="UniProtKB-KW"/>
</dbReference>
<keyword evidence="9" id="KW-0229">DNA integration</keyword>